<feature type="chain" id="PRO_5008586658" description="Zasp-like motif domain-containing protein" evidence="2">
    <location>
        <begin position="22"/>
        <end position="307"/>
    </location>
</feature>
<protein>
    <recommendedName>
        <fullName evidence="4">Zasp-like motif domain-containing protein</fullName>
    </recommendedName>
</protein>
<evidence type="ECO:0008006" key="4">
    <source>
        <dbReference type="Google" id="ProtNLM"/>
    </source>
</evidence>
<feature type="compositionally biased region" description="Polar residues" evidence="1">
    <location>
        <begin position="92"/>
        <end position="148"/>
    </location>
</feature>
<organism evidence="3">
    <name type="scientific">Graphocephala atropunctata</name>
    <dbReference type="NCBI Taxonomy" id="36148"/>
    <lineage>
        <taxon>Eukaryota</taxon>
        <taxon>Metazoa</taxon>
        <taxon>Ecdysozoa</taxon>
        <taxon>Arthropoda</taxon>
        <taxon>Hexapoda</taxon>
        <taxon>Insecta</taxon>
        <taxon>Pterygota</taxon>
        <taxon>Neoptera</taxon>
        <taxon>Paraneoptera</taxon>
        <taxon>Hemiptera</taxon>
        <taxon>Auchenorrhyncha</taxon>
        <taxon>Membracoidea</taxon>
        <taxon>Cicadellidae</taxon>
        <taxon>Cicadellinae</taxon>
        <taxon>Cicadellini</taxon>
        <taxon>Graphocephala</taxon>
    </lineage>
</organism>
<sequence>LNGRMNWALLVLAVWTRCCLCAYQQYEPQQQSTGYRGPPVVPVILPGGFIADTEEVARAKDLHFNAFAHAASAVKDSRYDSAEDDNDRYSQPVRQQLYTPQQSYSQPQRQHSYTPQKTYSQPQRQQDYNVPQQYTGPSMSSYTQQKNAPVSNYQQPAYSAQPRYQGPPVIPVILPNGYIAETADVEAAKEHHFQLVAKAQAAVARAQERASSKKYGYTAAYAQEDEGNQDYEEPEQNYNQVFRPAPSASLYNSPRKPYQGPAAVPVVLPSGHIADTAEVAAAKISHLQQLLDAAKSSQPQHRYHTSR</sequence>
<name>A0A1B6KF61_9HEMI</name>
<evidence type="ECO:0000313" key="3">
    <source>
        <dbReference type="EMBL" id="JAT09824.1"/>
    </source>
</evidence>
<feature type="non-terminal residue" evidence="3">
    <location>
        <position position="1"/>
    </location>
</feature>
<gene>
    <name evidence="3" type="ORF">g.5663</name>
</gene>
<feature type="signal peptide" evidence="2">
    <location>
        <begin position="1"/>
        <end position="21"/>
    </location>
</feature>
<proteinExistence type="predicted"/>
<dbReference type="AlphaFoldDB" id="A0A1B6KF61"/>
<evidence type="ECO:0000256" key="2">
    <source>
        <dbReference type="SAM" id="SignalP"/>
    </source>
</evidence>
<evidence type="ECO:0000256" key="1">
    <source>
        <dbReference type="SAM" id="MobiDB-lite"/>
    </source>
</evidence>
<accession>A0A1B6KF61</accession>
<dbReference type="EMBL" id="GEBQ01030153">
    <property type="protein sequence ID" value="JAT09824.1"/>
    <property type="molecule type" value="Transcribed_RNA"/>
</dbReference>
<keyword evidence="2" id="KW-0732">Signal</keyword>
<feature type="region of interest" description="Disordered" evidence="1">
    <location>
        <begin position="76"/>
        <end position="148"/>
    </location>
</feature>
<reference evidence="3" key="1">
    <citation type="submission" date="2015-11" db="EMBL/GenBank/DDBJ databases">
        <title>De novo transcriptome assembly of four potential Pierce s Disease insect vectors from Arizona vineyards.</title>
        <authorList>
            <person name="Tassone E.E."/>
        </authorList>
    </citation>
    <scope>NUCLEOTIDE SEQUENCE</scope>
</reference>